<dbReference type="PATRIC" id="fig|242163.4.peg.518"/>
<dbReference type="PANTHER" id="PTHR42941">
    <property type="entry name" value="SLL1037 PROTEIN"/>
    <property type="match status" value="1"/>
</dbReference>
<dbReference type="Gene3D" id="3.40.190.10">
    <property type="entry name" value="Periplasmic binding protein-like II"/>
    <property type="match status" value="2"/>
</dbReference>
<organism evidence="2 3">
    <name type="scientific">Candidatus Burkholderia verschuerenii</name>
    <dbReference type="NCBI Taxonomy" id="242163"/>
    <lineage>
        <taxon>Bacteria</taxon>
        <taxon>Pseudomonadati</taxon>
        <taxon>Pseudomonadota</taxon>
        <taxon>Betaproteobacteria</taxon>
        <taxon>Burkholderiales</taxon>
        <taxon>Burkholderiaceae</taxon>
        <taxon>Burkholderia</taxon>
    </lineage>
</organism>
<feature type="region of interest" description="Disordered" evidence="1">
    <location>
        <begin position="358"/>
        <end position="380"/>
    </location>
</feature>
<evidence type="ECO:0000313" key="3">
    <source>
        <dbReference type="Proteomes" id="UP000036959"/>
    </source>
</evidence>
<comment type="caution">
    <text evidence="2">The sequence shown here is derived from an EMBL/GenBank/DDBJ whole genome shotgun (WGS) entry which is preliminary data.</text>
</comment>
<name>A0A0L0MAJ9_9BURK</name>
<gene>
    <name evidence="2" type="ORF">BVER_00395c</name>
</gene>
<dbReference type="EMBL" id="LFJJ01000105">
    <property type="protein sequence ID" value="KND59732.1"/>
    <property type="molecule type" value="Genomic_DNA"/>
</dbReference>
<sequence>MRGHRAFRSTRLIPIKGQSCLQINSCGTRGAGAASGLCAAVTSAYAADPVPYKITTGQERGTYIQIGRDLSKYVADPAGINLDVLPSQGSAENVQRMRYEAGVKFALVQSDVYQAYMDMAASGNKDAAQVIQPLRLIMPLYDEEIYFVVRSDSPLKYINEIKGKNISVGPNGSGTALSAETLYRLMFGEPIAEGNEQHLNNEDSLAKLIVRKLDVAVIVAGQPAKLFQDMNPELLQQIKLLRLDPNAPETARAKQTYFPATIRTSSYPNWINEDTPTLTVKAFLVTYDYGLRGTVGALSKFADSLCTNFDQLQTSGHPKWKQVHLELPPLTKGWKYYPPMEKRLRSCIAHRDALAKQSPGGAQQVSARSVDADAPKPKKQSCTAQEKVLLLCDQ</sequence>
<evidence type="ECO:0000256" key="1">
    <source>
        <dbReference type="SAM" id="MobiDB-lite"/>
    </source>
</evidence>
<protein>
    <submittedName>
        <fullName evidence="2">Immunogenic protein</fullName>
    </submittedName>
</protein>
<dbReference type="InterPro" id="IPR011852">
    <property type="entry name" value="TRAP_TAXI"/>
</dbReference>
<accession>A0A0L0MAJ9</accession>
<dbReference type="AlphaFoldDB" id="A0A0L0MAJ9"/>
<proteinExistence type="predicted"/>
<dbReference type="Pfam" id="PF16868">
    <property type="entry name" value="NMT1_3"/>
    <property type="match status" value="1"/>
</dbReference>
<keyword evidence="3" id="KW-1185">Reference proteome</keyword>
<evidence type="ECO:0000313" key="2">
    <source>
        <dbReference type="EMBL" id="KND59732.1"/>
    </source>
</evidence>
<dbReference type="Proteomes" id="UP000036959">
    <property type="component" value="Unassembled WGS sequence"/>
</dbReference>
<dbReference type="SUPFAM" id="SSF53850">
    <property type="entry name" value="Periplasmic binding protein-like II"/>
    <property type="match status" value="1"/>
</dbReference>
<dbReference type="PANTHER" id="PTHR42941:SF1">
    <property type="entry name" value="SLL1037 PROTEIN"/>
    <property type="match status" value="1"/>
</dbReference>
<dbReference type="NCBIfam" id="TIGR02122">
    <property type="entry name" value="TRAP_TAXI"/>
    <property type="match status" value="1"/>
</dbReference>
<reference evidence="3" key="1">
    <citation type="submission" date="2015-06" db="EMBL/GenBank/DDBJ databases">
        <title>Comparative genomics of Burkholderia leaf nodule symbionts.</title>
        <authorList>
            <person name="Carlier A."/>
            <person name="Eberl L."/>
            <person name="Pinto-Carbo M."/>
        </authorList>
    </citation>
    <scope>NUCLEOTIDE SEQUENCE [LARGE SCALE GENOMIC DNA]</scope>
    <source>
        <strain evidence="3">UZHbot4</strain>
    </source>
</reference>
<dbReference type="OrthoDB" id="9776669at2"/>